<reference evidence="7 8" key="1">
    <citation type="submission" date="2020-02" db="EMBL/GenBank/DDBJ databases">
        <title>Acidophilic actinobacteria isolated from forest soil.</title>
        <authorList>
            <person name="Golinska P."/>
        </authorList>
    </citation>
    <scope>NUCLEOTIDE SEQUENCE [LARGE SCALE GENOMIC DNA]</scope>
    <source>
        <strain evidence="7 8">NL8</strain>
    </source>
</reference>
<feature type="DNA-binding region" description="H-T-H motif" evidence="4">
    <location>
        <begin position="41"/>
        <end position="60"/>
    </location>
</feature>
<comment type="caution">
    <text evidence="7">The sequence shown here is derived from an EMBL/GenBank/DDBJ whole genome shotgun (WGS) entry which is preliminary data.</text>
</comment>
<evidence type="ECO:0000259" key="6">
    <source>
        <dbReference type="PROSITE" id="PS50977"/>
    </source>
</evidence>
<name>A0ABS5KHK6_9ACTN</name>
<gene>
    <name evidence="7" type="ORF">KGQ19_01120</name>
</gene>
<dbReference type="InterPro" id="IPR050109">
    <property type="entry name" value="HTH-type_TetR-like_transc_reg"/>
</dbReference>
<proteinExistence type="predicted"/>
<accession>A0ABS5KHK6</accession>
<evidence type="ECO:0000313" key="8">
    <source>
        <dbReference type="Proteomes" id="UP000730482"/>
    </source>
</evidence>
<dbReference type="Gene3D" id="1.10.357.10">
    <property type="entry name" value="Tetracycline Repressor, domain 2"/>
    <property type="match status" value="1"/>
</dbReference>
<dbReference type="PANTHER" id="PTHR30055">
    <property type="entry name" value="HTH-TYPE TRANSCRIPTIONAL REGULATOR RUTR"/>
    <property type="match status" value="1"/>
</dbReference>
<dbReference type="Pfam" id="PF02909">
    <property type="entry name" value="TetR_C_1"/>
    <property type="match status" value="1"/>
</dbReference>
<dbReference type="Pfam" id="PF00440">
    <property type="entry name" value="TetR_N"/>
    <property type="match status" value="1"/>
</dbReference>
<keyword evidence="2 4" id="KW-0238">DNA-binding</keyword>
<dbReference type="EMBL" id="JAAFYZ010000003">
    <property type="protein sequence ID" value="MBS2545460.1"/>
    <property type="molecule type" value="Genomic_DNA"/>
</dbReference>
<dbReference type="Gene3D" id="1.10.10.60">
    <property type="entry name" value="Homeodomain-like"/>
    <property type="match status" value="1"/>
</dbReference>
<dbReference type="SUPFAM" id="SSF46689">
    <property type="entry name" value="Homeodomain-like"/>
    <property type="match status" value="1"/>
</dbReference>
<keyword evidence="3" id="KW-0804">Transcription</keyword>
<dbReference type="RefSeq" id="WP_212007128.1">
    <property type="nucleotide sequence ID" value="NZ_JAAFYZ010000003.1"/>
</dbReference>
<evidence type="ECO:0000256" key="4">
    <source>
        <dbReference type="PROSITE-ProRule" id="PRU00335"/>
    </source>
</evidence>
<feature type="domain" description="HTH tetR-type" evidence="6">
    <location>
        <begin position="18"/>
        <end position="78"/>
    </location>
</feature>
<dbReference type="SUPFAM" id="SSF48498">
    <property type="entry name" value="Tetracyclin repressor-like, C-terminal domain"/>
    <property type="match status" value="1"/>
</dbReference>
<dbReference type="InterPro" id="IPR001647">
    <property type="entry name" value="HTH_TetR"/>
</dbReference>
<dbReference type="Proteomes" id="UP000730482">
    <property type="component" value="Unassembled WGS sequence"/>
</dbReference>
<evidence type="ECO:0000256" key="2">
    <source>
        <dbReference type="ARBA" id="ARBA00023125"/>
    </source>
</evidence>
<dbReference type="InterPro" id="IPR004111">
    <property type="entry name" value="Repressor_TetR_C"/>
</dbReference>
<organism evidence="7 8">
    <name type="scientific">Catenulispora pinistramenti</name>
    <dbReference type="NCBI Taxonomy" id="2705254"/>
    <lineage>
        <taxon>Bacteria</taxon>
        <taxon>Bacillati</taxon>
        <taxon>Actinomycetota</taxon>
        <taxon>Actinomycetes</taxon>
        <taxon>Catenulisporales</taxon>
        <taxon>Catenulisporaceae</taxon>
        <taxon>Catenulispora</taxon>
    </lineage>
</organism>
<protein>
    <submittedName>
        <fullName evidence="7">TetR family transcriptional regulator</fullName>
    </submittedName>
</protein>
<evidence type="ECO:0000256" key="5">
    <source>
        <dbReference type="SAM" id="MobiDB-lite"/>
    </source>
</evidence>
<dbReference type="InterPro" id="IPR036271">
    <property type="entry name" value="Tet_transcr_reg_TetR-rel_C_sf"/>
</dbReference>
<dbReference type="PROSITE" id="PS50977">
    <property type="entry name" value="HTH_TETR_2"/>
    <property type="match status" value="1"/>
</dbReference>
<evidence type="ECO:0000256" key="3">
    <source>
        <dbReference type="ARBA" id="ARBA00023163"/>
    </source>
</evidence>
<dbReference type="InterPro" id="IPR009057">
    <property type="entry name" value="Homeodomain-like_sf"/>
</dbReference>
<dbReference type="PANTHER" id="PTHR30055:SF151">
    <property type="entry name" value="TRANSCRIPTIONAL REGULATORY PROTEIN"/>
    <property type="match status" value="1"/>
</dbReference>
<keyword evidence="1" id="KW-0805">Transcription regulation</keyword>
<sequence>MATHSSARPGASKRSGSQLSPEAIIEASLRVAARGGDDAFTVRRLGQELGCDPTAIYRHFRDKDELLLSVADRTLGEALDGVPHGLPWRDRLRTLAAESLRVGMKYPVVSSLMASRTTRRPNEFRIVELILGAVHEAGLSGPDAVVHYRMFGDSVLAYVGQHAALQMFAPTEREGDESAWSREYRLADRQRFPYIAGLVEELAAVTHEEIYAARIEALLDKIERRAAEARAVTDPAGAGAPSAETTAQQR</sequence>
<evidence type="ECO:0000256" key="1">
    <source>
        <dbReference type="ARBA" id="ARBA00023015"/>
    </source>
</evidence>
<feature type="region of interest" description="Disordered" evidence="5">
    <location>
        <begin position="230"/>
        <end position="250"/>
    </location>
</feature>
<keyword evidence="8" id="KW-1185">Reference proteome</keyword>
<evidence type="ECO:0000313" key="7">
    <source>
        <dbReference type="EMBL" id="MBS2545460.1"/>
    </source>
</evidence>